<evidence type="ECO:0000313" key="2">
    <source>
        <dbReference type="EMBL" id="KAH3839800.1"/>
    </source>
</evidence>
<reference evidence="2" key="1">
    <citation type="journal article" date="2019" name="bioRxiv">
        <title>The Genome of the Zebra Mussel, Dreissena polymorpha: A Resource for Invasive Species Research.</title>
        <authorList>
            <person name="McCartney M.A."/>
            <person name="Auch B."/>
            <person name="Kono T."/>
            <person name="Mallez S."/>
            <person name="Zhang Y."/>
            <person name="Obille A."/>
            <person name="Becker A."/>
            <person name="Abrahante J.E."/>
            <person name="Garbe J."/>
            <person name="Badalamenti J.P."/>
            <person name="Herman A."/>
            <person name="Mangelson H."/>
            <person name="Liachko I."/>
            <person name="Sullivan S."/>
            <person name="Sone E.D."/>
            <person name="Koren S."/>
            <person name="Silverstein K.A.T."/>
            <person name="Beckman K.B."/>
            <person name="Gohl D.M."/>
        </authorList>
    </citation>
    <scope>NUCLEOTIDE SEQUENCE</scope>
    <source>
        <strain evidence="2">Duluth1</strain>
        <tissue evidence="2">Whole animal</tissue>
    </source>
</reference>
<keyword evidence="3" id="KW-1185">Reference proteome</keyword>
<accession>A0A9D4KHU3</accession>
<evidence type="ECO:0000313" key="3">
    <source>
        <dbReference type="Proteomes" id="UP000828390"/>
    </source>
</evidence>
<feature type="signal peptide" evidence="1">
    <location>
        <begin position="1"/>
        <end position="17"/>
    </location>
</feature>
<proteinExistence type="predicted"/>
<evidence type="ECO:0000256" key="1">
    <source>
        <dbReference type="SAM" id="SignalP"/>
    </source>
</evidence>
<reference evidence="2" key="2">
    <citation type="submission" date="2020-11" db="EMBL/GenBank/DDBJ databases">
        <authorList>
            <person name="McCartney M.A."/>
            <person name="Auch B."/>
            <person name="Kono T."/>
            <person name="Mallez S."/>
            <person name="Becker A."/>
            <person name="Gohl D.M."/>
            <person name="Silverstein K.A.T."/>
            <person name="Koren S."/>
            <person name="Bechman K.B."/>
            <person name="Herman A."/>
            <person name="Abrahante J.E."/>
            <person name="Garbe J."/>
        </authorList>
    </citation>
    <scope>NUCLEOTIDE SEQUENCE</scope>
    <source>
        <strain evidence="2">Duluth1</strain>
        <tissue evidence="2">Whole animal</tissue>
    </source>
</reference>
<protein>
    <submittedName>
        <fullName evidence="2">Uncharacterized protein</fullName>
    </submittedName>
</protein>
<dbReference type="EMBL" id="JAIWYP010000004">
    <property type="protein sequence ID" value="KAH3839800.1"/>
    <property type="molecule type" value="Genomic_DNA"/>
</dbReference>
<feature type="chain" id="PRO_5038778597" evidence="1">
    <location>
        <begin position="18"/>
        <end position="77"/>
    </location>
</feature>
<dbReference type="Proteomes" id="UP000828390">
    <property type="component" value="Unassembled WGS sequence"/>
</dbReference>
<sequence>MCIFMIFFCALVAQTSAEKNRDTSLDDLSVYRGNIGVVFNHVGTVTPTASWWYHSFVVSLPIDDMASIIRRTFDPST</sequence>
<name>A0A9D4KHU3_DREPO</name>
<dbReference type="AlphaFoldDB" id="A0A9D4KHU3"/>
<comment type="caution">
    <text evidence="2">The sequence shown here is derived from an EMBL/GenBank/DDBJ whole genome shotgun (WGS) entry which is preliminary data.</text>
</comment>
<keyword evidence="1" id="KW-0732">Signal</keyword>
<gene>
    <name evidence="2" type="ORF">DPMN_113237</name>
</gene>
<organism evidence="2 3">
    <name type="scientific">Dreissena polymorpha</name>
    <name type="common">Zebra mussel</name>
    <name type="synonym">Mytilus polymorpha</name>
    <dbReference type="NCBI Taxonomy" id="45954"/>
    <lineage>
        <taxon>Eukaryota</taxon>
        <taxon>Metazoa</taxon>
        <taxon>Spiralia</taxon>
        <taxon>Lophotrochozoa</taxon>
        <taxon>Mollusca</taxon>
        <taxon>Bivalvia</taxon>
        <taxon>Autobranchia</taxon>
        <taxon>Heteroconchia</taxon>
        <taxon>Euheterodonta</taxon>
        <taxon>Imparidentia</taxon>
        <taxon>Neoheterodontei</taxon>
        <taxon>Myida</taxon>
        <taxon>Dreissenoidea</taxon>
        <taxon>Dreissenidae</taxon>
        <taxon>Dreissena</taxon>
    </lineage>
</organism>